<dbReference type="RefSeq" id="WP_251972936.1">
    <property type="nucleotide sequence ID" value="NZ_AP025730.1"/>
</dbReference>
<accession>A0ABM7YKB6</accession>
<dbReference type="EMBL" id="AP025730">
    <property type="protein sequence ID" value="BDI04847.1"/>
    <property type="molecule type" value="Genomic_DNA"/>
</dbReference>
<name>A0ABM7YKB6_9BURK</name>
<evidence type="ECO:0000313" key="2">
    <source>
        <dbReference type="Proteomes" id="UP001057498"/>
    </source>
</evidence>
<sequence>MALLAPTRDLLVYLRTHPDLRARIRARPGATLLYAGAFFRPIWKEILMHKQSDPQLASKQILPEVLATLTGPGMPHPNLLAWVQAIDALQPWAENGFIAWRALSGIFVANAVGAVSFSIGAPVSKANKVFAATEVGVLTRNPNVDGTTRDLVAYFQRCLQSRQADLNVGFLAKEQA</sequence>
<proteinExistence type="predicted"/>
<organism evidence="1 2">
    <name type="scientific">Sphaerotilus microaerophilus</name>
    <dbReference type="NCBI Taxonomy" id="2914710"/>
    <lineage>
        <taxon>Bacteria</taxon>
        <taxon>Pseudomonadati</taxon>
        <taxon>Pseudomonadota</taxon>
        <taxon>Betaproteobacteria</taxon>
        <taxon>Burkholderiales</taxon>
        <taxon>Sphaerotilaceae</taxon>
        <taxon>Sphaerotilus</taxon>
    </lineage>
</organism>
<dbReference type="Proteomes" id="UP001057498">
    <property type="component" value="Chromosome"/>
</dbReference>
<keyword evidence="2" id="KW-1185">Reference proteome</keyword>
<evidence type="ECO:0000313" key="1">
    <source>
        <dbReference type="EMBL" id="BDI04847.1"/>
    </source>
</evidence>
<protein>
    <submittedName>
        <fullName evidence="1">Uncharacterized protein</fullName>
    </submittedName>
</protein>
<reference evidence="1" key="1">
    <citation type="submission" date="2022-04" db="EMBL/GenBank/DDBJ databases">
        <title>Whole genome sequence of Sphaerotilus sp. FB-5.</title>
        <authorList>
            <person name="Takeda M."/>
            <person name="Narihara S."/>
            <person name="Akimoto M."/>
            <person name="Akimoto R."/>
            <person name="Nishiyashiki S."/>
            <person name="Murakami T."/>
        </authorList>
    </citation>
    <scope>NUCLEOTIDE SEQUENCE</scope>
    <source>
        <strain evidence="1">FB-5</strain>
    </source>
</reference>
<gene>
    <name evidence="1" type="ORF">CATMQ487_18170</name>
</gene>